<name>A0A380XWW3_CYTFI</name>
<dbReference type="InterPro" id="IPR032284">
    <property type="entry name" value="RecQ_Zn-bd"/>
</dbReference>
<dbReference type="PROSITE" id="PS51192">
    <property type="entry name" value="HELICASE_ATP_BIND_1"/>
    <property type="match status" value="1"/>
</dbReference>
<dbReference type="GO" id="GO:0006281">
    <property type="term" value="P:DNA repair"/>
    <property type="evidence" value="ECO:0007669"/>
    <property type="project" value="TreeGrafter"/>
</dbReference>
<dbReference type="PROSITE" id="PS00690">
    <property type="entry name" value="DEAH_ATP_HELICASE"/>
    <property type="match status" value="1"/>
</dbReference>
<evidence type="ECO:0000256" key="7">
    <source>
        <dbReference type="ARBA" id="ARBA00044550"/>
    </source>
</evidence>
<evidence type="ECO:0000313" key="8">
    <source>
        <dbReference type="EMBL" id="KAF0825907.1"/>
    </source>
</evidence>
<evidence type="ECO:0000256" key="6">
    <source>
        <dbReference type="ARBA" id="ARBA00044535"/>
    </source>
</evidence>
<dbReference type="Proteomes" id="UP000465778">
    <property type="component" value="Unassembled WGS sequence"/>
</dbReference>
<dbReference type="EMBL" id="VDEM01000001">
    <property type="protein sequence ID" value="KAF0825907.1"/>
    <property type="molecule type" value="Genomic_DNA"/>
</dbReference>
<dbReference type="PROSITE" id="PS51194">
    <property type="entry name" value="HELICASE_CTER"/>
    <property type="match status" value="1"/>
</dbReference>
<dbReference type="Pfam" id="PF00270">
    <property type="entry name" value="DEAD"/>
    <property type="match status" value="1"/>
</dbReference>
<dbReference type="PANTHER" id="PTHR13710">
    <property type="entry name" value="DNA HELICASE RECQ FAMILY MEMBER"/>
    <property type="match status" value="1"/>
</dbReference>
<dbReference type="Pfam" id="PF00271">
    <property type="entry name" value="Helicase_C"/>
    <property type="match status" value="1"/>
</dbReference>
<keyword evidence="4" id="KW-0067">ATP-binding</keyword>
<keyword evidence="2" id="KW-0378">Hydrolase</keyword>
<keyword evidence="5" id="KW-0238">DNA-binding</keyword>
<gene>
    <name evidence="8" type="ORF">KIS1582_0046</name>
</gene>
<dbReference type="CDD" id="cd17920">
    <property type="entry name" value="DEXHc_RecQ"/>
    <property type="match status" value="1"/>
</dbReference>
<dbReference type="Gene3D" id="3.40.50.300">
    <property type="entry name" value="P-loop containing nucleotide triphosphate hydrolases"/>
    <property type="match status" value="2"/>
</dbReference>
<dbReference type="GO" id="GO:0043138">
    <property type="term" value="F:3'-5' DNA helicase activity"/>
    <property type="evidence" value="ECO:0007669"/>
    <property type="project" value="TreeGrafter"/>
</dbReference>
<dbReference type="GeneID" id="67525043"/>
<dbReference type="InterPro" id="IPR001650">
    <property type="entry name" value="Helicase_C-like"/>
</dbReference>
<dbReference type="SMART" id="SM00487">
    <property type="entry name" value="DEXDc"/>
    <property type="match status" value="1"/>
</dbReference>
<evidence type="ECO:0000313" key="9">
    <source>
        <dbReference type="Proteomes" id="UP000465778"/>
    </source>
</evidence>
<dbReference type="OrthoDB" id="9763310at2"/>
<dbReference type="GO" id="GO:0006310">
    <property type="term" value="P:DNA recombination"/>
    <property type="evidence" value="ECO:0007669"/>
    <property type="project" value="InterPro"/>
</dbReference>
<accession>A0A380XWW3</accession>
<dbReference type="GO" id="GO:0003677">
    <property type="term" value="F:DNA binding"/>
    <property type="evidence" value="ECO:0007669"/>
    <property type="project" value="UniProtKB-KW"/>
</dbReference>
<dbReference type="GO" id="GO:0030894">
    <property type="term" value="C:replisome"/>
    <property type="evidence" value="ECO:0007669"/>
    <property type="project" value="TreeGrafter"/>
</dbReference>
<dbReference type="Pfam" id="PF16124">
    <property type="entry name" value="RecQ_Zn_bind"/>
    <property type="match status" value="1"/>
</dbReference>
<dbReference type="GO" id="GO:0005737">
    <property type="term" value="C:cytoplasm"/>
    <property type="evidence" value="ECO:0007669"/>
    <property type="project" value="TreeGrafter"/>
</dbReference>
<evidence type="ECO:0000256" key="5">
    <source>
        <dbReference type="ARBA" id="ARBA00023125"/>
    </source>
</evidence>
<dbReference type="GO" id="GO:0009378">
    <property type="term" value="F:four-way junction helicase activity"/>
    <property type="evidence" value="ECO:0007669"/>
    <property type="project" value="TreeGrafter"/>
</dbReference>
<evidence type="ECO:0000256" key="3">
    <source>
        <dbReference type="ARBA" id="ARBA00022806"/>
    </source>
</evidence>
<evidence type="ECO:0000256" key="1">
    <source>
        <dbReference type="ARBA" id="ARBA00022741"/>
    </source>
</evidence>
<dbReference type="GO" id="GO:0016787">
    <property type="term" value="F:hydrolase activity"/>
    <property type="evidence" value="ECO:0007669"/>
    <property type="project" value="UniProtKB-KW"/>
</dbReference>
<comment type="caution">
    <text evidence="8">The sequence shown here is derived from an EMBL/GenBank/DDBJ whole genome shotgun (WGS) entry which is preliminary data.</text>
</comment>
<reference evidence="8 9" key="1">
    <citation type="journal article" date="2020" name="G3 (Bethesda)">
        <title>Whole Genome Sequencing and Comparative Genomics of Two Nematicidal Bacillus Strains Reveals a Wide Range of Possible Virulence Factors.</title>
        <authorList>
            <person name="Susic N."/>
            <person name="Janezic S."/>
            <person name="Rupnik M."/>
            <person name="Geric Stare B."/>
        </authorList>
    </citation>
    <scope>NUCLEOTIDE SEQUENCE [LARGE SCALE GENOMIC DNA]</scope>
    <source>
        <strain evidence="8 9">I-1582</strain>
    </source>
</reference>
<dbReference type="InterPro" id="IPR027417">
    <property type="entry name" value="P-loop_NTPase"/>
</dbReference>
<dbReference type="InterPro" id="IPR011545">
    <property type="entry name" value="DEAD/DEAH_box_helicase_dom"/>
</dbReference>
<dbReference type="InterPro" id="IPR004589">
    <property type="entry name" value="DNA_helicase_ATP-dep_RecQ"/>
</dbReference>
<dbReference type="PANTHER" id="PTHR13710:SF84">
    <property type="entry name" value="ATP-DEPENDENT DNA HELICASE RECS-RELATED"/>
    <property type="match status" value="1"/>
</dbReference>
<sequence>MRLEALLQSKFGYPAFRPGQKEIIESVLAGRNTVAMLPTGTGKSLCYQLPGYMIEGQVIIISPLLSLMQDQAEQLMMNGEKKVIAFNSFLSRSEKRKALINLNQYKFIFISPEMLYYESVLSQLQKLCIALFVVDEAHCISQWGYDFRPDYLKLGEVRQKIGNPVTLALTATATREVKADIKKSLGILDCSEFIYSVDRPNIALTVEKADNFRVKTERLVELAETLEGPGIIYFSSKKMAEQTADLLREKGAKRVMAYHGGMDHESRILVQQQFIHGQLDLICATSAFGMGINKDNIRYVIHFHMPLQIESYLQEIGRAGRDGKQSIAIMLYAPGDEQLPLQIAENELPDKSQIDWITGWMEENPNAIMNISAYEEQIKQRSGLTDIQWRIFYDFFERKNKSGLGYKRILQEMNGYFEDRIKFKRNSIEEVYRWIHKENCRRENILSYFDEEKNTSVQFCCDICGLQFENFIRNTKSDNQDKTFYDWKNHLEYLLIPGE</sequence>
<dbReference type="InterPro" id="IPR002464">
    <property type="entry name" value="DNA/RNA_helicase_DEAH_CS"/>
</dbReference>
<dbReference type="AlphaFoldDB" id="A0A380XWW3"/>
<evidence type="ECO:0000256" key="2">
    <source>
        <dbReference type="ARBA" id="ARBA00022801"/>
    </source>
</evidence>
<dbReference type="InterPro" id="IPR014001">
    <property type="entry name" value="Helicase_ATP-bd"/>
</dbReference>
<dbReference type="FunFam" id="3.40.50.300:FF:001363">
    <property type="entry name" value="ATP-dependent DNA helicase RecQ"/>
    <property type="match status" value="1"/>
</dbReference>
<dbReference type="GO" id="GO:0043590">
    <property type="term" value="C:bacterial nucleoid"/>
    <property type="evidence" value="ECO:0007669"/>
    <property type="project" value="TreeGrafter"/>
</dbReference>
<dbReference type="GO" id="GO:0005524">
    <property type="term" value="F:ATP binding"/>
    <property type="evidence" value="ECO:0007669"/>
    <property type="project" value="UniProtKB-KW"/>
</dbReference>
<dbReference type="SMART" id="SM00490">
    <property type="entry name" value="HELICc"/>
    <property type="match status" value="1"/>
</dbReference>
<organism evidence="8 9">
    <name type="scientific">Cytobacillus firmus</name>
    <name type="common">Bacillus firmus</name>
    <dbReference type="NCBI Taxonomy" id="1399"/>
    <lineage>
        <taxon>Bacteria</taxon>
        <taxon>Bacillati</taxon>
        <taxon>Bacillota</taxon>
        <taxon>Bacilli</taxon>
        <taxon>Bacillales</taxon>
        <taxon>Bacillaceae</taxon>
        <taxon>Cytobacillus</taxon>
    </lineage>
</organism>
<protein>
    <recommendedName>
        <fullName evidence="6">ATP-dependent DNA helicase RecQ</fullName>
    </recommendedName>
    <alternativeName>
        <fullName evidence="7">DNA 3'-5' helicase RecQ</fullName>
    </alternativeName>
</protein>
<dbReference type="RefSeq" id="WP_061792431.1">
    <property type="nucleotide sequence ID" value="NZ_JABVDD010000021.1"/>
</dbReference>
<dbReference type="SUPFAM" id="SSF52540">
    <property type="entry name" value="P-loop containing nucleoside triphosphate hydrolases"/>
    <property type="match status" value="1"/>
</dbReference>
<keyword evidence="1" id="KW-0547">Nucleotide-binding</keyword>
<proteinExistence type="predicted"/>
<keyword evidence="3 8" id="KW-0347">Helicase</keyword>
<dbReference type="NCBIfam" id="TIGR00614">
    <property type="entry name" value="recQ_fam"/>
    <property type="match status" value="1"/>
</dbReference>
<evidence type="ECO:0000256" key="4">
    <source>
        <dbReference type="ARBA" id="ARBA00022840"/>
    </source>
</evidence>